<keyword evidence="1" id="KW-1133">Transmembrane helix</keyword>
<gene>
    <name evidence="2" type="ORF">H8708_04290</name>
</gene>
<keyword evidence="1" id="KW-0812">Transmembrane</keyword>
<evidence type="ECO:0000313" key="3">
    <source>
        <dbReference type="Proteomes" id="UP000647491"/>
    </source>
</evidence>
<evidence type="ECO:0008006" key="4">
    <source>
        <dbReference type="Google" id="ProtNLM"/>
    </source>
</evidence>
<dbReference type="RefSeq" id="WP_262427066.1">
    <property type="nucleotide sequence ID" value="NZ_JACRTJ010000010.1"/>
</dbReference>
<dbReference type="EMBL" id="JACRTJ010000010">
    <property type="protein sequence ID" value="MBC8598458.1"/>
    <property type="molecule type" value="Genomic_DNA"/>
</dbReference>
<feature type="transmembrane region" description="Helical" evidence="1">
    <location>
        <begin position="7"/>
        <end position="24"/>
    </location>
</feature>
<reference evidence="2 3" key="1">
    <citation type="submission" date="2020-08" db="EMBL/GenBank/DDBJ databases">
        <title>Genome public.</title>
        <authorList>
            <person name="Liu C."/>
            <person name="Sun Q."/>
        </authorList>
    </citation>
    <scope>NUCLEOTIDE SEQUENCE [LARGE SCALE GENOMIC DNA]</scope>
    <source>
        <strain evidence="2 3">BX10</strain>
    </source>
</reference>
<name>A0ABR7NQR3_9FIRM</name>
<accession>A0ABR7NQR3</accession>
<keyword evidence="1" id="KW-0472">Membrane</keyword>
<proteinExistence type="predicted"/>
<evidence type="ECO:0000313" key="2">
    <source>
        <dbReference type="EMBL" id="MBC8598458.1"/>
    </source>
</evidence>
<protein>
    <recommendedName>
        <fullName evidence="4">SbsA Ig-like domain-containing protein</fullName>
    </recommendedName>
</protein>
<sequence>MKTGKKIAVLALIFVAAAIIYFVWPLGRKEENKTGVVYTAMSEAELPVVYPTALGRELAPLFGHREELAVTAERDSLLVLPEDRRLPIRIQYGDEIKTLQYEIRTMDMTHLVERTTVTDWTEENGQINAVLPVQNLLEPETQYQLGIQAVLSDGTSAWYYARILETDNDHAAQMLALAEDFSQKTFHYDSAQELTTYMESTPSADNSSFGTVTLKNSFTQMTWGSLGVSRGETVFASLKELSGDLANIELEYYVTREADGGAGGMDGGETEVYGVTENFTLKWSSQRIYMMDYERTMNQLFSGSRELFSGKRILLGISDGDGLYAKKSESGRYTAFVTNRELWAYDREEGNSICIFAFGGWNTDDLRAGRDRHGVEILEVSDGGTVDFLVYGYMNRGGREGYTGVSFYRYEAESNTLTEQFFLPAAEPYSELRLDLARLAHKGQNGIFYMYMGGSVYGIDLNSHEYVVVASGLDEERFAVSSDGSRLAWQEDTGIYDSRMLHIMDLDTGDKTQIGDGKSDAYRILGFVGSDCVYGIGEYGDHIISNGRTMGLYLKSLDIIDQNMASAMHYEKSGKYIRDVAVDESRIHLELVSDRDGGFFGEAEEETLVCNAKVLPGKMDDIGWYASDVRGRVYFVQLGQDISASQKIRTISPKKTVREENNEIHTEAQASGVEEKFYAYGRGRLIGIYSSFADAADAAYDPMGFVTFGKHDLVWERASRPGSYFIRDLNTATRKLDRYRTEFTGTSRREGDALLLDASGSSLNVALFFVCRNQPVLLYTGEGSFLYLTGYDQTHVRIWDPSAAQSMTIPMEEARARFESLGSDYICCLPL</sequence>
<organism evidence="2 3">
    <name type="scientific">Enterocloster hominis</name>
    <name type="common">ex Liu et al. 2021</name>
    <dbReference type="NCBI Taxonomy" id="2763663"/>
    <lineage>
        <taxon>Bacteria</taxon>
        <taxon>Bacillati</taxon>
        <taxon>Bacillota</taxon>
        <taxon>Clostridia</taxon>
        <taxon>Lachnospirales</taxon>
        <taxon>Lachnospiraceae</taxon>
        <taxon>Enterocloster</taxon>
    </lineage>
</organism>
<dbReference type="SUPFAM" id="SSF82171">
    <property type="entry name" value="DPP6 N-terminal domain-like"/>
    <property type="match status" value="1"/>
</dbReference>
<keyword evidence="3" id="KW-1185">Reference proteome</keyword>
<evidence type="ECO:0000256" key="1">
    <source>
        <dbReference type="SAM" id="Phobius"/>
    </source>
</evidence>
<comment type="caution">
    <text evidence="2">The sequence shown here is derived from an EMBL/GenBank/DDBJ whole genome shotgun (WGS) entry which is preliminary data.</text>
</comment>
<dbReference type="Proteomes" id="UP000647491">
    <property type="component" value="Unassembled WGS sequence"/>
</dbReference>